<keyword evidence="10" id="KW-0865">Zymogen</keyword>
<evidence type="ECO:0000256" key="2">
    <source>
        <dbReference type="ARBA" id="ARBA00004613"/>
    </source>
</evidence>
<dbReference type="PANTHER" id="PTHR24257">
    <property type="entry name" value="CHYMOTRYPSIN-LIKE ELASTASE FAMILY MEMBER"/>
    <property type="match status" value="1"/>
</dbReference>
<evidence type="ECO:0000256" key="16">
    <source>
        <dbReference type="SAM" id="SignalP"/>
    </source>
</evidence>
<dbReference type="SMART" id="SM00020">
    <property type="entry name" value="Tryp_SPc"/>
    <property type="match status" value="1"/>
</dbReference>
<evidence type="ECO:0000313" key="18">
    <source>
        <dbReference type="EMBL" id="KAL2089456.1"/>
    </source>
</evidence>
<dbReference type="GO" id="GO:0046872">
    <property type="term" value="F:metal ion binding"/>
    <property type="evidence" value="ECO:0007669"/>
    <property type="project" value="UniProtKB-KW"/>
</dbReference>
<dbReference type="PROSITE" id="PS00135">
    <property type="entry name" value="TRYPSIN_SER"/>
    <property type="match status" value="1"/>
</dbReference>
<dbReference type="EMBL" id="JBHFQA010000012">
    <property type="protein sequence ID" value="KAL2089456.1"/>
    <property type="molecule type" value="Genomic_DNA"/>
</dbReference>
<keyword evidence="5" id="KW-0479">Metal-binding</keyword>
<dbReference type="InterPro" id="IPR050850">
    <property type="entry name" value="Peptidase_S1_Elastase_sf"/>
</dbReference>
<keyword evidence="11" id="KW-1015">Disulfide bond</keyword>
<keyword evidence="19" id="KW-1185">Reference proteome</keyword>
<feature type="signal peptide" evidence="16">
    <location>
        <begin position="1"/>
        <end position="19"/>
    </location>
</feature>
<keyword evidence="6 16" id="KW-0732">Signal</keyword>
<evidence type="ECO:0000256" key="7">
    <source>
        <dbReference type="ARBA" id="ARBA00022801"/>
    </source>
</evidence>
<dbReference type="SUPFAM" id="SSF50494">
    <property type="entry name" value="Trypsin-like serine proteases"/>
    <property type="match status" value="1"/>
</dbReference>
<dbReference type="InterPro" id="IPR001254">
    <property type="entry name" value="Trypsin_dom"/>
</dbReference>
<keyword evidence="4 14" id="KW-0645">Protease</keyword>
<dbReference type="InterPro" id="IPR018114">
    <property type="entry name" value="TRYPSIN_HIS"/>
</dbReference>
<evidence type="ECO:0000256" key="10">
    <source>
        <dbReference type="ARBA" id="ARBA00023145"/>
    </source>
</evidence>
<evidence type="ECO:0000256" key="8">
    <source>
        <dbReference type="ARBA" id="ARBA00022825"/>
    </source>
</evidence>
<dbReference type="FunFam" id="2.40.10.10:FF:000068">
    <property type="entry name" value="transmembrane protease serine 2"/>
    <property type="match status" value="1"/>
</dbReference>
<evidence type="ECO:0000256" key="5">
    <source>
        <dbReference type="ARBA" id="ARBA00022723"/>
    </source>
</evidence>
<proteinExistence type="predicted"/>
<dbReference type="PANTHER" id="PTHR24257:SF0">
    <property type="entry name" value="CHYMOTRYPSIN-LIKE ELASTASE FAMILY MEMBER 1"/>
    <property type="match status" value="1"/>
</dbReference>
<sequence>MRILPILSILYALFAMSMAEDASAEGKAVADSHLEKQQEVIDALDSDDDARAAKQEESPADNPVSVGSDVEVTNELDEEDVTGVEVLHADAEVLDEQNDQPAEAKAPIQKRVVGGVISPANFWKWQVSLQYRSGSRYFHTCGGVLVRRNWVLTAAHCVDRSRVYRVVAGEHDLNTQNCREQFVSVRRVHLHPGWRRNLAIGNDIALLHLSSSVTLNRYVTLATLPPTDQVLSHNYACVVSGWGRTSSGGSSSNVLRHALLRVVSYSMCRQPSWWGNTVNTNMVCAGGNGRQAGCQGDSGGPLNCHVGGRWVVHGITSFVSSRGCNILRKPTVFSRVSAHSSWIRSLIGA</sequence>
<evidence type="ECO:0000256" key="4">
    <source>
        <dbReference type="ARBA" id="ARBA00022670"/>
    </source>
</evidence>
<feature type="domain" description="Peptidase S1" evidence="17">
    <location>
        <begin position="112"/>
        <end position="348"/>
    </location>
</feature>
<reference evidence="18 19" key="1">
    <citation type="submission" date="2024-09" db="EMBL/GenBank/DDBJ databases">
        <title>A chromosome-level genome assembly of Gray's grenadier anchovy, Coilia grayii.</title>
        <authorList>
            <person name="Fu Z."/>
        </authorList>
    </citation>
    <scope>NUCLEOTIDE SEQUENCE [LARGE SCALE GENOMIC DNA]</scope>
    <source>
        <strain evidence="18">G4</strain>
        <tissue evidence="18">Muscle</tissue>
    </source>
</reference>
<evidence type="ECO:0000256" key="14">
    <source>
        <dbReference type="RuleBase" id="RU363034"/>
    </source>
</evidence>
<evidence type="ECO:0000256" key="6">
    <source>
        <dbReference type="ARBA" id="ARBA00022729"/>
    </source>
</evidence>
<dbReference type="PROSITE" id="PS50240">
    <property type="entry name" value="TRYPSIN_DOM"/>
    <property type="match status" value="1"/>
</dbReference>
<dbReference type="InterPro" id="IPR001314">
    <property type="entry name" value="Peptidase_S1A"/>
</dbReference>
<keyword evidence="8 14" id="KW-0720">Serine protease</keyword>
<keyword evidence="3" id="KW-0964">Secreted</keyword>
<accession>A0ABD1JRG0</accession>
<dbReference type="Pfam" id="PF00089">
    <property type="entry name" value="Trypsin"/>
    <property type="match status" value="1"/>
</dbReference>
<keyword evidence="7 14" id="KW-0378">Hydrolase</keyword>
<gene>
    <name evidence="18" type="ORF">ACEWY4_014144</name>
</gene>
<protein>
    <recommendedName>
        <fullName evidence="13">pancreatic elastase</fullName>
        <ecNumber evidence="13">3.4.21.36</ecNumber>
    </recommendedName>
</protein>
<dbReference type="Proteomes" id="UP001591681">
    <property type="component" value="Unassembled WGS sequence"/>
</dbReference>
<dbReference type="EC" id="3.4.21.36" evidence="13"/>
<comment type="caution">
    <text evidence="18">The sequence shown here is derived from an EMBL/GenBank/DDBJ whole genome shotgun (WGS) entry which is preliminary data.</text>
</comment>
<dbReference type="PROSITE" id="PS00134">
    <property type="entry name" value="TRYPSIN_HIS"/>
    <property type="match status" value="1"/>
</dbReference>
<evidence type="ECO:0000256" key="1">
    <source>
        <dbReference type="ARBA" id="ARBA00001913"/>
    </source>
</evidence>
<evidence type="ECO:0000313" key="19">
    <source>
        <dbReference type="Proteomes" id="UP001591681"/>
    </source>
</evidence>
<evidence type="ECO:0000256" key="15">
    <source>
        <dbReference type="SAM" id="MobiDB-lite"/>
    </source>
</evidence>
<feature type="region of interest" description="Disordered" evidence="15">
    <location>
        <begin position="48"/>
        <end position="68"/>
    </location>
</feature>
<comment type="cofactor">
    <cofactor evidence="1">
        <name>Ca(2+)</name>
        <dbReference type="ChEBI" id="CHEBI:29108"/>
    </cofactor>
</comment>
<dbReference type="PRINTS" id="PR00722">
    <property type="entry name" value="CHYMOTRYPSIN"/>
</dbReference>
<dbReference type="GO" id="GO:0004252">
    <property type="term" value="F:serine-type endopeptidase activity"/>
    <property type="evidence" value="ECO:0007669"/>
    <property type="project" value="UniProtKB-EC"/>
</dbReference>
<name>A0ABD1JRG0_9TELE</name>
<evidence type="ECO:0000256" key="12">
    <source>
        <dbReference type="ARBA" id="ARBA00036864"/>
    </source>
</evidence>
<dbReference type="AlphaFoldDB" id="A0ABD1JRG0"/>
<dbReference type="GO" id="GO:0005576">
    <property type="term" value="C:extracellular region"/>
    <property type="evidence" value="ECO:0007669"/>
    <property type="project" value="UniProtKB-SubCell"/>
</dbReference>
<dbReference type="InterPro" id="IPR033116">
    <property type="entry name" value="TRYPSIN_SER"/>
</dbReference>
<evidence type="ECO:0000256" key="13">
    <source>
        <dbReference type="ARBA" id="ARBA00039015"/>
    </source>
</evidence>
<dbReference type="Gene3D" id="2.40.10.10">
    <property type="entry name" value="Trypsin-like serine proteases"/>
    <property type="match status" value="2"/>
</dbReference>
<keyword evidence="9" id="KW-0106">Calcium</keyword>
<dbReference type="InterPro" id="IPR043504">
    <property type="entry name" value="Peptidase_S1_PA_chymotrypsin"/>
</dbReference>
<dbReference type="CDD" id="cd00190">
    <property type="entry name" value="Tryp_SPc"/>
    <property type="match status" value="1"/>
</dbReference>
<comment type="subcellular location">
    <subcellularLocation>
        <location evidence="2">Secreted</location>
    </subcellularLocation>
</comment>
<evidence type="ECO:0000256" key="3">
    <source>
        <dbReference type="ARBA" id="ARBA00022525"/>
    </source>
</evidence>
<evidence type="ECO:0000256" key="11">
    <source>
        <dbReference type="ARBA" id="ARBA00023157"/>
    </source>
</evidence>
<organism evidence="18 19">
    <name type="scientific">Coilia grayii</name>
    <name type="common">Gray's grenadier anchovy</name>
    <dbReference type="NCBI Taxonomy" id="363190"/>
    <lineage>
        <taxon>Eukaryota</taxon>
        <taxon>Metazoa</taxon>
        <taxon>Chordata</taxon>
        <taxon>Craniata</taxon>
        <taxon>Vertebrata</taxon>
        <taxon>Euteleostomi</taxon>
        <taxon>Actinopterygii</taxon>
        <taxon>Neopterygii</taxon>
        <taxon>Teleostei</taxon>
        <taxon>Clupei</taxon>
        <taxon>Clupeiformes</taxon>
        <taxon>Clupeoidei</taxon>
        <taxon>Engraulidae</taxon>
        <taxon>Coilinae</taxon>
        <taxon>Coilia</taxon>
    </lineage>
</organism>
<dbReference type="FunFam" id="2.40.10.10:FF:000017">
    <property type="entry name" value="Chymotrypsin-like elastase family member 1"/>
    <property type="match status" value="1"/>
</dbReference>
<evidence type="ECO:0000256" key="9">
    <source>
        <dbReference type="ARBA" id="ARBA00022837"/>
    </source>
</evidence>
<feature type="chain" id="PRO_5044761834" description="pancreatic elastase" evidence="16">
    <location>
        <begin position="20"/>
        <end position="349"/>
    </location>
</feature>
<dbReference type="GO" id="GO:0006508">
    <property type="term" value="P:proteolysis"/>
    <property type="evidence" value="ECO:0007669"/>
    <property type="project" value="UniProtKB-KW"/>
</dbReference>
<comment type="catalytic activity">
    <reaction evidence="12">
        <text>Hydrolysis of proteins, including elastin. Preferential cleavage: Ala-|-Xaa.</text>
        <dbReference type="EC" id="3.4.21.36"/>
    </reaction>
</comment>
<evidence type="ECO:0000259" key="17">
    <source>
        <dbReference type="PROSITE" id="PS50240"/>
    </source>
</evidence>
<dbReference type="InterPro" id="IPR009003">
    <property type="entry name" value="Peptidase_S1_PA"/>
</dbReference>